<dbReference type="EMBL" id="JBAKAZ010000054">
    <property type="protein sequence ID" value="MEL0630404.1"/>
    <property type="molecule type" value="Genomic_DNA"/>
</dbReference>
<proteinExistence type="predicted"/>
<dbReference type="RefSeq" id="WP_341598532.1">
    <property type="nucleotide sequence ID" value="NZ_JBAKAZ010000054.1"/>
</dbReference>
<keyword evidence="2" id="KW-1185">Reference proteome</keyword>
<name>A0ABU9GT77_9GAMM</name>
<sequence length="98" mass="11387">MSDDMSSKQLQLNKITQDLRAMHLAQLTAFAFTLPPLYFCREYINDSEAEAINHCKQRLLNLLVTEKVTSEQLLMLLSDKEYYSEEEARLRLGPLMCD</sequence>
<evidence type="ECO:0000313" key="1">
    <source>
        <dbReference type="EMBL" id="MEL0630404.1"/>
    </source>
</evidence>
<reference evidence="1 2" key="1">
    <citation type="submission" date="2024-02" db="EMBL/GenBank/DDBJ databases">
        <title>Bacteria isolated from the canopy kelp, Nereocystis luetkeana.</title>
        <authorList>
            <person name="Pfister C.A."/>
            <person name="Younker I.T."/>
            <person name="Light S.H."/>
        </authorList>
    </citation>
    <scope>NUCLEOTIDE SEQUENCE [LARGE SCALE GENOMIC DNA]</scope>
    <source>
        <strain evidence="1 2">TI.1.05</strain>
    </source>
</reference>
<organism evidence="1 2">
    <name type="scientific">Psychromonas aquatilis</name>
    <dbReference type="NCBI Taxonomy" id="2005072"/>
    <lineage>
        <taxon>Bacteria</taxon>
        <taxon>Pseudomonadati</taxon>
        <taxon>Pseudomonadota</taxon>
        <taxon>Gammaproteobacteria</taxon>
        <taxon>Alteromonadales</taxon>
        <taxon>Psychromonadaceae</taxon>
        <taxon>Psychromonas</taxon>
    </lineage>
</organism>
<accession>A0ABU9GT77</accession>
<gene>
    <name evidence="1" type="ORF">V6256_12380</name>
</gene>
<dbReference type="Proteomes" id="UP001369082">
    <property type="component" value="Unassembled WGS sequence"/>
</dbReference>
<comment type="caution">
    <text evidence="1">The sequence shown here is derived from an EMBL/GenBank/DDBJ whole genome shotgun (WGS) entry which is preliminary data.</text>
</comment>
<protein>
    <submittedName>
        <fullName evidence="1">Uncharacterized protein</fullName>
    </submittedName>
</protein>
<evidence type="ECO:0000313" key="2">
    <source>
        <dbReference type="Proteomes" id="UP001369082"/>
    </source>
</evidence>